<comment type="catalytic activity">
    <reaction evidence="6 8">
        <text>2 cob(II)yrinate a,c diamide + reduced [electron-transfer flavoprotein] + 2 ATP = 2 adenosylcob(III)yrinate a,c-diamide + 2 triphosphate + oxidized [electron-transfer flavoprotein] + 3 H(+)</text>
        <dbReference type="Rhea" id="RHEA:11528"/>
        <dbReference type="Rhea" id="RHEA-COMP:10685"/>
        <dbReference type="Rhea" id="RHEA-COMP:10686"/>
        <dbReference type="ChEBI" id="CHEBI:15378"/>
        <dbReference type="ChEBI" id="CHEBI:18036"/>
        <dbReference type="ChEBI" id="CHEBI:30616"/>
        <dbReference type="ChEBI" id="CHEBI:57692"/>
        <dbReference type="ChEBI" id="CHEBI:58307"/>
        <dbReference type="ChEBI" id="CHEBI:58503"/>
        <dbReference type="ChEBI" id="CHEBI:58537"/>
        <dbReference type="EC" id="2.5.1.17"/>
    </reaction>
</comment>
<dbReference type="GO" id="GO:0005524">
    <property type="term" value="F:ATP binding"/>
    <property type="evidence" value="ECO:0007669"/>
    <property type="project" value="UniProtKB-UniRule"/>
</dbReference>
<keyword evidence="10" id="KW-1185">Reference proteome</keyword>
<comment type="pathway">
    <text evidence="1 8">Cofactor biosynthesis; adenosylcobalamin biosynthesis; adenosylcobalamin from cob(II)yrinate a,c-diamide: step 2/7.</text>
</comment>
<dbReference type="InterPro" id="IPR027417">
    <property type="entry name" value="P-loop_NTPase"/>
</dbReference>
<comment type="catalytic activity">
    <reaction evidence="7 8">
        <text>2 cob(II)alamin + reduced [electron-transfer flavoprotein] + 2 ATP = 2 adenosylcob(III)alamin + 2 triphosphate + oxidized [electron-transfer flavoprotein] + 3 H(+)</text>
        <dbReference type="Rhea" id="RHEA:28671"/>
        <dbReference type="Rhea" id="RHEA-COMP:10685"/>
        <dbReference type="Rhea" id="RHEA-COMP:10686"/>
        <dbReference type="ChEBI" id="CHEBI:15378"/>
        <dbReference type="ChEBI" id="CHEBI:16304"/>
        <dbReference type="ChEBI" id="CHEBI:18036"/>
        <dbReference type="ChEBI" id="CHEBI:18408"/>
        <dbReference type="ChEBI" id="CHEBI:30616"/>
        <dbReference type="ChEBI" id="CHEBI:57692"/>
        <dbReference type="ChEBI" id="CHEBI:58307"/>
        <dbReference type="EC" id="2.5.1.17"/>
    </reaction>
</comment>
<keyword evidence="8" id="KW-0169">Cobalamin biosynthesis</keyword>
<organism evidence="9 10">
    <name type="scientific">Devosia geojensis</name>
    <dbReference type="NCBI Taxonomy" id="443610"/>
    <lineage>
        <taxon>Bacteria</taxon>
        <taxon>Pseudomonadati</taxon>
        <taxon>Pseudomonadota</taxon>
        <taxon>Alphaproteobacteria</taxon>
        <taxon>Hyphomicrobiales</taxon>
        <taxon>Devosiaceae</taxon>
        <taxon>Devosia</taxon>
    </lineage>
</organism>
<dbReference type="PANTHER" id="PTHR46638:SF1">
    <property type="entry name" value="CORRINOID ADENOSYLTRANSFERASE"/>
    <property type="match status" value="1"/>
</dbReference>
<dbReference type="AlphaFoldDB" id="A0A0F5FU42"/>
<dbReference type="CDD" id="cd00561">
    <property type="entry name" value="CobA_ACA"/>
    <property type="match status" value="1"/>
</dbReference>
<name>A0A0F5FU42_9HYPH</name>
<evidence type="ECO:0000256" key="3">
    <source>
        <dbReference type="ARBA" id="ARBA00012454"/>
    </source>
</evidence>
<gene>
    <name evidence="9" type="ORF">VE25_09245</name>
</gene>
<dbReference type="GO" id="GO:0009236">
    <property type="term" value="P:cobalamin biosynthetic process"/>
    <property type="evidence" value="ECO:0007669"/>
    <property type="project" value="UniProtKB-UniRule"/>
</dbReference>
<dbReference type="UniPathway" id="UPA00148">
    <property type="reaction ID" value="UER00233"/>
</dbReference>
<dbReference type="OrthoDB" id="9810309at2"/>
<sequence length="213" mass="23993">MTDKTQKKTDLMSEAERDAYHAEKMKKKKAARDKILATKTEERGLLIVHTGKGKGKSTAAFGMVFRAIGHGFNVGVVQFVKGKWGTGERDILEKFPDQVTIKAMGEGFTWDVADRQRDLAAARAAWETAKAMIVDERYKMVLLDELNICLRYDYLPIEEVVETLRNKPHDTHVIVTGRNGKDELIEIADLVTEMTEIKHPFRAGVKAQAGIEF</sequence>
<dbReference type="RefSeq" id="WP_046108331.1">
    <property type="nucleotide sequence ID" value="NZ_JZEX01000090.1"/>
</dbReference>
<proteinExistence type="inferred from homology"/>
<evidence type="ECO:0000256" key="1">
    <source>
        <dbReference type="ARBA" id="ARBA00005121"/>
    </source>
</evidence>
<comment type="subcellular location">
    <subcellularLocation>
        <location evidence="8">Cytoplasm</location>
    </subcellularLocation>
</comment>
<reference evidence="9 10" key="1">
    <citation type="submission" date="2015-03" db="EMBL/GenBank/DDBJ databases">
        <authorList>
            <person name="Hassan Y.I."/>
            <person name="Lepp D."/>
            <person name="Li X.-Z."/>
            <person name="Zhou T."/>
        </authorList>
    </citation>
    <scope>NUCLEOTIDE SEQUENCE [LARGE SCALE GENOMIC DNA]</scope>
    <source>
        <strain evidence="9 10">BD-c194</strain>
    </source>
</reference>
<dbReference type="PANTHER" id="PTHR46638">
    <property type="entry name" value="CORRINOID ADENOSYLTRANSFERASE"/>
    <property type="match status" value="1"/>
</dbReference>
<dbReference type="GO" id="GO:0006779">
    <property type="term" value="P:porphyrin-containing compound biosynthetic process"/>
    <property type="evidence" value="ECO:0007669"/>
    <property type="project" value="UniProtKB-UniRule"/>
</dbReference>
<keyword evidence="4 8" id="KW-0627">Porphyrin biosynthesis</keyword>
<comment type="function">
    <text evidence="5 8">Required for both de novo synthesis of the corrin ring for the assimilation of exogenous corrinoids. Participates in the adenosylation of a variety of incomplete and complete corrinoids.</text>
</comment>
<keyword evidence="8" id="KW-0547">Nucleotide-binding</keyword>
<accession>A0A0F5FU42</accession>
<keyword evidence="8 9" id="KW-0808">Transferase</keyword>
<dbReference type="InterPro" id="IPR003724">
    <property type="entry name" value="CblAdoTrfase_CobA"/>
</dbReference>
<dbReference type="PATRIC" id="fig|443610.3.peg.4426"/>
<dbReference type="GO" id="GO:0008817">
    <property type="term" value="F:corrinoid adenosyltransferase activity"/>
    <property type="evidence" value="ECO:0007669"/>
    <property type="project" value="UniProtKB-UniRule"/>
</dbReference>
<dbReference type="NCBIfam" id="TIGR00708">
    <property type="entry name" value="cobA"/>
    <property type="match status" value="1"/>
</dbReference>
<evidence type="ECO:0000256" key="6">
    <source>
        <dbReference type="ARBA" id="ARBA00048555"/>
    </source>
</evidence>
<dbReference type="PIRSF" id="PIRSF015617">
    <property type="entry name" value="Adensltrnsf_CobA"/>
    <property type="match status" value="1"/>
</dbReference>
<dbReference type="EC" id="2.5.1.17" evidence="3 8"/>
<dbReference type="Pfam" id="PF02572">
    <property type="entry name" value="CobA_CobO_BtuR"/>
    <property type="match status" value="1"/>
</dbReference>
<dbReference type="EMBL" id="JZEX01000090">
    <property type="protein sequence ID" value="KKB12070.1"/>
    <property type="molecule type" value="Genomic_DNA"/>
</dbReference>
<dbReference type="Proteomes" id="UP000033632">
    <property type="component" value="Unassembled WGS sequence"/>
</dbReference>
<evidence type="ECO:0000313" key="10">
    <source>
        <dbReference type="Proteomes" id="UP000033632"/>
    </source>
</evidence>
<keyword evidence="8" id="KW-0963">Cytoplasm</keyword>
<evidence type="ECO:0000256" key="8">
    <source>
        <dbReference type="PIRNR" id="PIRNR015617"/>
    </source>
</evidence>
<dbReference type="GO" id="GO:0005737">
    <property type="term" value="C:cytoplasm"/>
    <property type="evidence" value="ECO:0007669"/>
    <property type="project" value="UniProtKB-SubCell"/>
</dbReference>
<evidence type="ECO:0000256" key="4">
    <source>
        <dbReference type="ARBA" id="ARBA00023244"/>
    </source>
</evidence>
<evidence type="ECO:0000256" key="5">
    <source>
        <dbReference type="ARBA" id="ARBA00024929"/>
    </source>
</evidence>
<protein>
    <recommendedName>
        <fullName evidence="3 8">Corrinoid adenosyltransferase</fullName>
        <ecNumber evidence="3 8">2.5.1.17</ecNumber>
    </recommendedName>
    <alternativeName>
        <fullName evidence="8">Cob(II)alamin adenosyltransferase</fullName>
    </alternativeName>
    <alternativeName>
        <fullName evidence="8">Cob(II)yrinic acid a,c-diamide adenosyltransferase</fullName>
    </alternativeName>
</protein>
<keyword evidence="8" id="KW-0067">ATP-binding</keyword>
<comment type="similarity">
    <text evidence="2 8">Belongs to the Cob(I)alamin adenosyltransferase family.</text>
</comment>
<dbReference type="Gene3D" id="3.40.50.300">
    <property type="entry name" value="P-loop containing nucleotide triphosphate hydrolases"/>
    <property type="match status" value="1"/>
</dbReference>
<evidence type="ECO:0000256" key="7">
    <source>
        <dbReference type="ARBA" id="ARBA00048692"/>
    </source>
</evidence>
<dbReference type="SUPFAM" id="SSF52540">
    <property type="entry name" value="P-loop containing nucleoside triphosphate hydrolases"/>
    <property type="match status" value="1"/>
</dbReference>
<comment type="caution">
    <text evidence="9">The sequence shown here is derived from an EMBL/GenBank/DDBJ whole genome shotgun (WGS) entry which is preliminary data.</text>
</comment>
<dbReference type="NCBIfam" id="NF004637">
    <property type="entry name" value="PRK05986.1"/>
    <property type="match status" value="1"/>
</dbReference>
<evidence type="ECO:0000256" key="2">
    <source>
        <dbReference type="ARBA" id="ARBA00007487"/>
    </source>
</evidence>
<dbReference type="STRING" id="443610.VE25_09245"/>
<evidence type="ECO:0000313" key="9">
    <source>
        <dbReference type="EMBL" id="KKB12070.1"/>
    </source>
</evidence>